<dbReference type="Pfam" id="PF20431">
    <property type="entry name" value="E_motif"/>
    <property type="match status" value="1"/>
</dbReference>
<evidence type="ECO:0000313" key="6">
    <source>
        <dbReference type="Proteomes" id="UP000636800"/>
    </source>
</evidence>
<dbReference type="InterPro" id="IPR032867">
    <property type="entry name" value="DYW_dom"/>
</dbReference>
<dbReference type="PANTHER" id="PTHR47926">
    <property type="entry name" value="PENTATRICOPEPTIDE REPEAT-CONTAINING PROTEIN"/>
    <property type="match status" value="1"/>
</dbReference>
<name>A0A835QP28_VANPL</name>
<evidence type="ECO:0000259" key="4">
    <source>
        <dbReference type="Pfam" id="PF14432"/>
    </source>
</evidence>
<dbReference type="InterPro" id="IPR011990">
    <property type="entry name" value="TPR-like_helical_dom_sf"/>
</dbReference>
<keyword evidence="6" id="KW-1185">Reference proteome</keyword>
<dbReference type="EMBL" id="JADCNL010000007">
    <property type="protein sequence ID" value="KAG0473354.1"/>
    <property type="molecule type" value="Genomic_DNA"/>
</dbReference>
<dbReference type="GO" id="GO:0008270">
    <property type="term" value="F:zinc ion binding"/>
    <property type="evidence" value="ECO:0007669"/>
    <property type="project" value="InterPro"/>
</dbReference>
<feature type="repeat" description="PPR" evidence="3">
    <location>
        <begin position="193"/>
        <end position="223"/>
    </location>
</feature>
<dbReference type="Gene3D" id="1.25.40.10">
    <property type="entry name" value="Tetratricopeptide repeat domain"/>
    <property type="match status" value="4"/>
</dbReference>
<dbReference type="Pfam" id="PF13041">
    <property type="entry name" value="PPR_2"/>
    <property type="match status" value="1"/>
</dbReference>
<dbReference type="NCBIfam" id="TIGR00756">
    <property type="entry name" value="PPR"/>
    <property type="match status" value="3"/>
</dbReference>
<feature type="domain" description="DYW" evidence="4">
    <location>
        <begin position="512"/>
        <end position="602"/>
    </location>
</feature>
<dbReference type="Proteomes" id="UP000636800">
    <property type="component" value="Chromosome 7"/>
</dbReference>
<dbReference type="FunFam" id="1.25.40.10:FF:000344">
    <property type="entry name" value="Pentatricopeptide repeat-containing protein"/>
    <property type="match status" value="1"/>
</dbReference>
<dbReference type="Pfam" id="PF14432">
    <property type="entry name" value="DYW_deaminase"/>
    <property type="match status" value="1"/>
</dbReference>
<dbReference type="GO" id="GO:0009451">
    <property type="term" value="P:RNA modification"/>
    <property type="evidence" value="ECO:0007669"/>
    <property type="project" value="InterPro"/>
</dbReference>
<dbReference type="FunFam" id="1.25.40.10:FF:000690">
    <property type="entry name" value="Pentatricopeptide repeat-containing protein"/>
    <property type="match status" value="1"/>
</dbReference>
<evidence type="ECO:0000256" key="1">
    <source>
        <dbReference type="ARBA" id="ARBA00006643"/>
    </source>
</evidence>
<evidence type="ECO:0000313" key="5">
    <source>
        <dbReference type="EMBL" id="KAG0473354.1"/>
    </source>
</evidence>
<sequence length="602" mass="67259">MKAPNMTVRAHSSSILKDLSLKTHPLFTAPSHSSLLPSTKLLKQTHAKLLRNGEIHDSLTAGKLIADVATSHYSNLPYAFRLLSHPHFPLNTFAWNSLIRGFADGPIPENSVYVYRRMLAGGFAPNNYTYTFLLKASAFLAEPRLGLSLHANIISRGLDGLDPYIQTSLISFYAALVSVDTAQQLFDESSMRDVTAWNALIKGYLASGQYMKVIRLFQVMQDRCNVCADEVTMLSVASACAHLGTLDVGKWIHTYIGKNKLRMTLNLGTALINMYAKCGDIESAIALFWKMEEKDMRTWSVMISAFSLHGLAKEAFDLFMNMQRVGIDPDSVTITALLSACSHRGLVKEGRIILCRMSTVYNIEPTIEHYGCIVDLLGRAGHLDEALDLIRKMSLKPDVVLWGSLLVACRVHRNIEMGKVVADEILELDPCNAGALVFLSNLHAAYGNWDRVQEVRDKMKEQRINKPPGSSLIELNGVIHEFLSGDKSHSQVDSIYMMLDEIGRLARRKGHKTAMDGFPFDIDDEDKEVCVSQHSEKLAVAFGLINTRPGSVIRVIKNLRICSDCHEIMKHVSEAFERTVVVRDCNRFHQFSKGSCSCVDYW</sequence>
<evidence type="ECO:0000256" key="3">
    <source>
        <dbReference type="PROSITE-ProRule" id="PRU00708"/>
    </source>
</evidence>
<organism evidence="5 6">
    <name type="scientific">Vanilla planifolia</name>
    <name type="common">Vanilla</name>
    <dbReference type="NCBI Taxonomy" id="51239"/>
    <lineage>
        <taxon>Eukaryota</taxon>
        <taxon>Viridiplantae</taxon>
        <taxon>Streptophyta</taxon>
        <taxon>Embryophyta</taxon>
        <taxon>Tracheophyta</taxon>
        <taxon>Spermatophyta</taxon>
        <taxon>Magnoliopsida</taxon>
        <taxon>Liliopsida</taxon>
        <taxon>Asparagales</taxon>
        <taxon>Orchidaceae</taxon>
        <taxon>Vanilloideae</taxon>
        <taxon>Vanilleae</taxon>
        <taxon>Vanilla</taxon>
    </lineage>
</organism>
<proteinExistence type="inferred from homology"/>
<dbReference type="Pfam" id="PF01535">
    <property type="entry name" value="PPR"/>
    <property type="match status" value="2"/>
</dbReference>
<accession>A0A835QP28</accession>
<dbReference type="PROSITE" id="PS51375">
    <property type="entry name" value="PPR"/>
    <property type="match status" value="3"/>
</dbReference>
<dbReference type="InterPro" id="IPR002885">
    <property type="entry name" value="PPR_rpt"/>
</dbReference>
<gene>
    <name evidence="5" type="ORF">HPP92_015211</name>
</gene>
<comment type="similarity">
    <text evidence="1">Belongs to the PPR family. PCMP-H subfamily.</text>
</comment>
<feature type="repeat" description="PPR" evidence="3">
    <location>
        <begin position="295"/>
        <end position="329"/>
    </location>
</feature>
<comment type="caution">
    <text evidence="5">The sequence shown here is derived from an EMBL/GenBank/DDBJ whole genome shotgun (WGS) entry which is preliminary data.</text>
</comment>
<keyword evidence="2" id="KW-0677">Repeat</keyword>
<dbReference type="AlphaFoldDB" id="A0A835QP28"/>
<dbReference type="GO" id="GO:0003729">
    <property type="term" value="F:mRNA binding"/>
    <property type="evidence" value="ECO:0007669"/>
    <property type="project" value="UniProtKB-ARBA"/>
</dbReference>
<dbReference type="InterPro" id="IPR046960">
    <property type="entry name" value="PPR_At4g14850-like_plant"/>
</dbReference>
<protein>
    <recommendedName>
        <fullName evidence="4">DYW domain-containing protein</fullName>
    </recommendedName>
</protein>
<reference evidence="5 6" key="1">
    <citation type="journal article" date="2020" name="Nat. Food">
        <title>A phased Vanilla planifolia genome enables genetic improvement of flavour and production.</title>
        <authorList>
            <person name="Hasing T."/>
            <person name="Tang H."/>
            <person name="Brym M."/>
            <person name="Khazi F."/>
            <person name="Huang T."/>
            <person name="Chambers A.H."/>
        </authorList>
    </citation>
    <scope>NUCLEOTIDE SEQUENCE [LARGE SCALE GENOMIC DNA]</scope>
    <source>
        <tissue evidence="5">Leaf</tissue>
    </source>
</reference>
<feature type="repeat" description="PPR" evidence="3">
    <location>
        <begin position="91"/>
        <end position="125"/>
    </location>
</feature>
<dbReference type="InterPro" id="IPR046848">
    <property type="entry name" value="E_motif"/>
</dbReference>
<evidence type="ECO:0000256" key="2">
    <source>
        <dbReference type="ARBA" id="ARBA00022737"/>
    </source>
</evidence>